<dbReference type="Gene3D" id="3.30.420.10">
    <property type="entry name" value="Ribonuclease H-like superfamily/Ribonuclease H"/>
    <property type="match status" value="1"/>
</dbReference>
<comment type="cofactor">
    <cofactor evidence="14 15">
        <name>Mn(2+)</name>
        <dbReference type="ChEBI" id="CHEBI:29035"/>
    </cofactor>
    <cofactor evidence="14 15">
        <name>Mg(2+)</name>
        <dbReference type="ChEBI" id="CHEBI:18420"/>
    </cofactor>
    <text evidence="14 15">Manganese or magnesium. Binds 1 divalent metal ion per monomer in the absence of substrate. May bind a second metal ion after substrate binding.</text>
</comment>
<dbReference type="GO" id="GO:0030145">
    <property type="term" value="F:manganese ion binding"/>
    <property type="evidence" value="ECO:0007669"/>
    <property type="project" value="UniProtKB-UniRule"/>
</dbReference>
<dbReference type="AlphaFoldDB" id="A0A6I1MG94"/>
<comment type="catalytic activity">
    <reaction evidence="1 14 15 16">
        <text>Endonucleolytic cleavage to 5'-phosphomonoester.</text>
        <dbReference type="EC" id="3.1.26.4"/>
    </reaction>
</comment>
<evidence type="ECO:0000256" key="13">
    <source>
        <dbReference type="ARBA" id="ARBA00023211"/>
    </source>
</evidence>
<dbReference type="EC" id="3.1.26.4" evidence="6 14"/>
<dbReference type="GO" id="GO:0005737">
    <property type="term" value="C:cytoplasm"/>
    <property type="evidence" value="ECO:0007669"/>
    <property type="project" value="UniProtKB-SubCell"/>
</dbReference>
<evidence type="ECO:0000259" key="17">
    <source>
        <dbReference type="PROSITE" id="PS51975"/>
    </source>
</evidence>
<dbReference type="GO" id="GO:0043137">
    <property type="term" value="P:DNA replication, removal of RNA primer"/>
    <property type="evidence" value="ECO:0007669"/>
    <property type="project" value="TreeGrafter"/>
</dbReference>
<dbReference type="PANTHER" id="PTHR10954">
    <property type="entry name" value="RIBONUCLEASE H2 SUBUNIT A"/>
    <property type="match status" value="1"/>
</dbReference>
<dbReference type="PANTHER" id="PTHR10954:SF18">
    <property type="entry name" value="RIBONUCLEASE HII"/>
    <property type="match status" value="1"/>
</dbReference>
<keyword evidence="19" id="KW-1185">Reference proteome</keyword>
<dbReference type="NCBIfam" id="NF000595">
    <property type="entry name" value="PRK00015.1-3"/>
    <property type="match status" value="1"/>
</dbReference>
<evidence type="ECO:0000313" key="19">
    <source>
        <dbReference type="Proteomes" id="UP000430345"/>
    </source>
</evidence>
<reference evidence="18 19" key="1">
    <citation type="submission" date="2019-10" db="EMBL/GenBank/DDBJ databases">
        <title>The Genome Sequence of Clostridium tarantellae Isolated from Fish Brain.</title>
        <authorList>
            <person name="Bano L."/>
            <person name="Kiel M."/>
            <person name="Sales G."/>
            <person name="Doxey A.C."/>
            <person name="Mansfield M.J."/>
            <person name="Schiavone M."/>
            <person name="Rossetto O."/>
            <person name="Pirazzini M."/>
            <person name="Dobrindt U."/>
            <person name="Montecucco C."/>
        </authorList>
    </citation>
    <scope>NUCLEOTIDE SEQUENCE [LARGE SCALE GENOMIC DNA]</scope>
    <source>
        <strain evidence="18 19">DSM 3997</strain>
    </source>
</reference>
<evidence type="ECO:0000256" key="6">
    <source>
        <dbReference type="ARBA" id="ARBA00012180"/>
    </source>
</evidence>
<keyword evidence="9 14" id="KW-0540">Nuclease</keyword>
<dbReference type="NCBIfam" id="NF000594">
    <property type="entry name" value="PRK00015.1-1"/>
    <property type="match status" value="1"/>
</dbReference>
<feature type="binding site" evidence="14 15">
    <location>
        <position position="188"/>
    </location>
    <ligand>
        <name>a divalent metal cation</name>
        <dbReference type="ChEBI" id="CHEBI:60240"/>
    </ligand>
</feature>
<evidence type="ECO:0000256" key="14">
    <source>
        <dbReference type="HAMAP-Rule" id="MF_00052"/>
    </source>
</evidence>
<evidence type="ECO:0000256" key="16">
    <source>
        <dbReference type="RuleBase" id="RU003515"/>
    </source>
</evidence>
<keyword evidence="13 14" id="KW-0464">Manganese</keyword>
<evidence type="ECO:0000256" key="11">
    <source>
        <dbReference type="ARBA" id="ARBA00022759"/>
    </source>
</evidence>
<feature type="binding site" evidence="14 15">
    <location>
        <position position="94"/>
    </location>
    <ligand>
        <name>a divalent metal cation</name>
        <dbReference type="ChEBI" id="CHEBI:60240"/>
    </ligand>
</feature>
<organism evidence="18 19">
    <name type="scientific">Clostridium tarantellae</name>
    <dbReference type="NCBI Taxonomy" id="39493"/>
    <lineage>
        <taxon>Bacteria</taxon>
        <taxon>Bacillati</taxon>
        <taxon>Bacillota</taxon>
        <taxon>Clostridia</taxon>
        <taxon>Eubacteriales</taxon>
        <taxon>Clostridiaceae</taxon>
        <taxon>Clostridium</taxon>
    </lineage>
</organism>
<name>A0A6I1MG94_9CLOT</name>
<sequence>MKELVKDLKENISSYSFKKVNELIGKIEVNKDNKDDLLEISLLLNKDKRKNIISLGDKIQRHIERFTKEYLRVKAMYEFDKSFGEFNFIAGVDEVGRGPLAGPIVSCAVILNLDDLEDLILEINDSKVISEAKREYLSEIIKKKAISYSIACSSNDEIDIKGIAYCNNKVFIDACNGLSVKPDLVLSDGYLIKNFNIQNKSVIKGDKHSATIACASIVAKVYRDNLMKEYHKKYPQYQFDKNMGYGTKNHVEALKVNGMTSIHRKTFLNNILQQL</sequence>
<feature type="binding site" evidence="14 15">
    <location>
        <position position="93"/>
    </location>
    <ligand>
        <name>a divalent metal cation</name>
        <dbReference type="ChEBI" id="CHEBI:60240"/>
    </ligand>
</feature>
<dbReference type="InterPro" id="IPR024567">
    <property type="entry name" value="RNase_HII/HIII_dom"/>
</dbReference>
<comment type="similarity">
    <text evidence="5 14 16">Belongs to the RNase HII family.</text>
</comment>
<dbReference type="RefSeq" id="WP_152886982.1">
    <property type="nucleotide sequence ID" value="NZ_WHJC01000006.1"/>
</dbReference>
<dbReference type="InterPro" id="IPR001352">
    <property type="entry name" value="RNase_HII/HIII"/>
</dbReference>
<dbReference type="OrthoDB" id="9803420at2"/>
<dbReference type="GO" id="GO:0032299">
    <property type="term" value="C:ribonuclease H2 complex"/>
    <property type="evidence" value="ECO:0007669"/>
    <property type="project" value="TreeGrafter"/>
</dbReference>
<keyword evidence="8 14" id="KW-0963">Cytoplasm</keyword>
<gene>
    <name evidence="14" type="primary">rnhB</name>
    <name evidence="18" type="ORF">GBZ86_01260</name>
</gene>
<accession>A0A6I1MG94</accession>
<proteinExistence type="inferred from homology"/>
<dbReference type="HAMAP" id="MF_00052_B">
    <property type="entry name" value="RNase_HII_B"/>
    <property type="match status" value="1"/>
</dbReference>
<dbReference type="SUPFAM" id="SSF53098">
    <property type="entry name" value="Ribonuclease H-like"/>
    <property type="match status" value="1"/>
</dbReference>
<evidence type="ECO:0000313" key="18">
    <source>
        <dbReference type="EMBL" id="MPQ42395.1"/>
    </source>
</evidence>
<feature type="domain" description="RNase H type-2" evidence="17">
    <location>
        <begin position="87"/>
        <end position="275"/>
    </location>
</feature>
<evidence type="ECO:0000256" key="1">
    <source>
        <dbReference type="ARBA" id="ARBA00000077"/>
    </source>
</evidence>
<dbReference type="GO" id="GO:0006298">
    <property type="term" value="P:mismatch repair"/>
    <property type="evidence" value="ECO:0007669"/>
    <property type="project" value="TreeGrafter"/>
</dbReference>
<evidence type="ECO:0000256" key="12">
    <source>
        <dbReference type="ARBA" id="ARBA00022801"/>
    </source>
</evidence>
<dbReference type="EMBL" id="WHJC01000006">
    <property type="protein sequence ID" value="MPQ42395.1"/>
    <property type="molecule type" value="Genomic_DNA"/>
</dbReference>
<keyword evidence="10 14" id="KW-0479">Metal-binding</keyword>
<evidence type="ECO:0000256" key="8">
    <source>
        <dbReference type="ARBA" id="ARBA00022490"/>
    </source>
</evidence>
<evidence type="ECO:0000256" key="10">
    <source>
        <dbReference type="ARBA" id="ARBA00022723"/>
    </source>
</evidence>
<dbReference type="PROSITE" id="PS51975">
    <property type="entry name" value="RNASE_H_2"/>
    <property type="match status" value="1"/>
</dbReference>
<comment type="subcellular location">
    <subcellularLocation>
        <location evidence="4 14">Cytoplasm</location>
    </subcellularLocation>
</comment>
<dbReference type="InterPro" id="IPR036397">
    <property type="entry name" value="RNaseH_sf"/>
</dbReference>
<evidence type="ECO:0000256" key="9">
    <source>
        <dbReference type="ARBA" id="ARBA00022722"/>
    </source>
</evidence>
<dbReference type="InterPro" id="IPR022898">
    <property type="entry name" value="RNase_HII"/>
</dbReference>
<dbReference type="Proteomes" id="UP000430345">
    <property type="component" value="Unassembled WGS sequence"/>
</dbReference>
<dbReference type="Pfam" id="PF01351">
    <property type="entry name" value="RNase_HII"/>
    <property type="match status" value="1"/>
</dbReference>
<comment type="caution">
    <text evidence="18">The sequence shown here is derived from an EMBL/GenBank/DDBJ whole genome shotgun (WGS) entry which is preliminary data.</text>
</comment>
<dbReference type="InterPro" id="IPR012337">
    <property type="entry name" value="RNaseH-like_sf"/>
</dbReference>
<keyword evidence="12 14" id="KW-0378">Hydrolase</keyword>
<evidence type="ECO:0000256" key="15">
    <source>
        <dbReference type="PROSITE-ProRule" id="PRU01319"/>
    </source>
</evidence>
<evidence type="ECO:0000256" key="2">
    <source>
        <dbReference type="ARBA" id="ARBA00001946"/>
    </source>
</evidence>
<evidence type="ECO:0000256" key="4">
    <source>
        <dbReference type="ARBA" id="ARBA00004496"/>
    </source>
</evidence>
<comment type="function">
    <text evidence="3 14 16">Endonuclease that specifically degrades the RNA of RNA-DNA hybrids.</text>
</comment>
<protein>
    <recommendedName>
        <fullName evidence="7 14">Ribonuclease HII</fullName>
        <shortName evidence="14">RNase HII</shortName>
        <ecNumber evidence="6 14">3.1.26.4</ecNumber>
    </recommendedName>
</protein>
<keyword evidence="11 14" id="KW-0255">Endonuclease</keyword>
<dbReference type="GO" id="GO:0003723">
    <property type="term" value="F:RNA binding"/>
    <property type="evidence" value="ECO:0007669"/>
    <property type="project" value="UniProtKB-UniRule"/>
</dbReference>
<evidence type="ECO:0000256" key="3">
    <source>
        <dbReference type="ARBA" id="ARBA00004065"/>
    </source>
</evidence>
<evidence type="ECO:0000256" key="5">
    <source>
        <dbReference type="ARBA" id="ARBA00007383"/>
    </source>
</evidence>
<evidence type="ECO:0000256" key="7">
    <source>
        <dbReference type="ARBA" id="ARBA00019179"/>
    </source>
</evidence>
<comment type="cofactor">
    <cofactor evidence="2">
        <name>Mg(2+)</name>
        <dbReference type="ChEBI" id="CHEBI:18420"/>
    </cofactor>
</comment>
<dbReference type="GO" id="GO:0004523">
    <property type="term" value="F:RNA-DNA hybrid ribonuclease activity"/>
    <property type="evidence" value="ECO:0007669"/>
    <property type="project" value="UniProtKB-UniRule"/>
</dbReference>
<dbReference type="CDD" id="cd07182">
    <property type="entry name" value="RNase_HII_bacteria_HII_like"/>
    <property type="match status" value="1"/>
</dbReference>